<keyword evidence="7" id="KW-1185">Reference proteome</keyword>
<name>A0A940MB52_9ACTN</name>
<protein>
    <submittedName>
        <fullName evidence="6">TetR/AcrR family transcriptional regulator</fullName>
    </submittedName>
</protein>
<proteinExistence type="predicted"/>
<organism evidence="6 7">
    <name type="scientific">Streptomyces montanisoli</name>
    <dbReference type="NCBI Taxonomy" id="2798581"/>
    <lineage>
        <taxon>Bacteria</taxon>
        <taxon>Bacillati</taxon>
        <taxon>Actinomycetota</taxon>
        <taxon>Actinomycetes</taxon>
        <taxon>Kitasatosporales</taxon>
        <taxon>Streptomycetaceae</taxon>
        <taxon>Streptomyces</taxon>
    </lineage>
</organism>
<dbReference type="PANTHER" id="PTHR30055:SF234">
    <property type="entry name" value="HTH-TYPE TRANSCRIPTIONAL REGULATOR BETI"/>
    <property type="match status" value="1"/>
</dbReference>
<dbReference type="Gene3D" id="1.10.357.10">
    <property type="entry name" value="Tetracycline Repressor, domain 2"/>
    <property type="match status" value="1"/>
</dbReference>
<dbReference type="Proteomes" id="UP000670475">
    <property type="component" value="Unassembled WGS sequence"/>
</dbReference>
<keyword evidence="2 4" id="KW-0238">DNA-binding</keyword>
<dbReference type="AlphaFoldDB" id="A0A940MB52"/>
<keyword evidence="3" id="KW-0804">Transcription</keyword>
<gene>
    <name evidence="6" type="ORF">JFN87_02720</name>
</gene>
<evidence type="ECO:0000313" key="6">
    <source>
        <dbReference type="EMBL" id="MBP0456417.1"/>
    </source>
</evidence>
<dbReference type="InterPro" id="IPR049484">
    <property type="entry name" value="Rv0078-like_C"/>
</dbReference>
<evidence type="ECO:0000256" key="1">
    <source>
        <dbReference type="ARBA" id="ARBA00023015"/>
    </source>
</evidence>
<dbReference type="Pfam" id="PF21351">
    <property type="entry name" value="TetR_C_41"/>
    <property type="match status" value="1"/>
</dbReference>
<sequence>MPAQPKSVSSRRADHVADTRGALLDAARTLFASRGYAATGTEDIVSAARVTRGALYHHFRDKADLFAAVMEQCAKEMAERLIEQETRRAAAEHQEDTWSLLRTGFQSFLDACADPDFQRIVLIEGPAVLGHSAWDALVEQHGYVLLEEVLSQAAAEGRIDPLPLRPLTRMLSALISEASLYIARSRDQERAREEAGTVLDRMLVGLRRGEDG</sequence>
<dbReference type="EMBL" id="JAGIQL010000005">
    <property type="protein sequence ID" value="MBP0456417.1"/>
    <property type="molecule type" value="Genomic_DNA"/>
</dbReference>
<dbReference type="InterPro" id="IPR009057">
    <property type="entry name" value="Homeodomain-like_sf"/>
</dbReference>
<dbReference type="PROSITE" id="PS50977">
    <property type="entry name" value="HTH_TETR_2"/>
    <property type="match status" value="1"/>
</dbReference>
<dbReference type="InterPro" id="IPR050109">
    <property type="entry name" value="HTH-type_TetR-like_transc_reg"/>
</dbReference>
<evidence type="ECO:0000256" key="3">
    <source>
        <dbReference type="ARBA" id="ARBA00023163"/>
    </source>
</evidence>
<dbReference type="RefSeq" id="WP_209338198.1">
    <property type="nucleotide sequence ID" value="NZ_JAGIQL010000005.1"/>
</dbReference>
<reference evidence="6" key="1">
    <citation type="submission" date="2021-03" db="EMBL/GenBank/DDBJ databases">
        <title>Whole genome sequence of Streptomyces bomunensis MMS17-BM035.</title>
        <authorList>
            <person name="Lee J.H."/>
        </authorList>
    </citation>
    <scope>NUCLEOTIDE SEQUENCE</scope>
    <source>
        <strain evidence="6">MMS17-BM035</strain>
    </source>
</reference>
<dbReference type="Pfam" id="PF00440">
    <property type="entry name" value="TetR_N"/>
    <property type="match status" value="1"/>
</dbReference>
<evidence type="ECO:0000256" key="2">
    <source>
        <dbReference type="ARBA" id="ARBA00023125"/>
    </source>
</evidence>
<evidence type="ECO:0000256" key="4">
    <source>
        <dbReference type="PROSITE-ProRule" id="PRU00335"/>
    </source>
</evidence>
<feature type="DNA-binding region" description="H-T-H motif" evidence="4">
    <location>
        <begin position="40"/>
        <end position="59"/>
    </location>
</feature>
<dbReference type="InterPro" id="IPR001647">
    <property type="entry name" value="HTH_TetR"/>
</dbReference>
<feature type="domain" description="HTH tetR-type" evidence="5">
    <location>
        <begin position="17"/>
        <end position="77"/>
    </location>
</feature>
<keyword evidence="1" id="KW-0805">Transcription regulation</keyword>
<dbReference type="GO" id="GO:0003700">
    <property type="term" value="F:DNA-binding transcription factor activity"/>
    <property type="evidence" value="ECO:0007669"/>
    <property type="project" value="TreeGrafter"/>
</dbReference>
<accession>A0A940MB52</accession>
<dbReference type="PANTHER" id="PTHR30055">
    <property type="entry name" value="HTH-TYPE TRANSCRIPTIONAL REGULATOR RUTR"/>
    <property type="match status" value="1"/>
</dbReference>
<evidence type="ECO:0000313" key="7">
    <source>
        <dbReference type="Proteomes" id="UP000670475"/>
    </source>
</evidence>
<evidence type="ECO:0000259" key="5">
    <source>
        <dbReference type="PROSITE" id="PS50977"/>
    </source>
</evidence>
<dbReference type="InterPro" id="IPR036271">
    <property type="entry name" value="Tet_transcr_reg_TetR-rel_C_sf"/>
</dbReference>
<dbReference type="SUPFAM" id="SSF46689">
    <property type="entry name" value="Homeodomain-like"/>
    <property type="match status" value="1"/>
</dbReference>
<comment type="caution">
    <text evidence="6">The sequence shown here is derived from an EMBL/GenBank/DDBJ whole genome shotgun (WGS) entry which is preliminary data.</text>
</comment>
<dbReference type="GO" id="GO:0000976">
    <property type="term" value="F:transcription cis-regulatory region binding"/>
    <property type="evidence" value="ECO:0007669"/>
    <property type="project" value="TreeGrafter"/>
</dbReference>
<dbReference type="SUPFAM" id="SSF48498">
    <property type="entry name" value="Tetracyclin repressor-like, C-terminal domain"/>
    <property type="match status" value="1"/>
</dbReference>
<dbReference type="PRINTS" id="PR00455">
    <property type="entry name" value="HTHTETR"/>
</dbReference>